<organism evidence="1 2">
    <name type="scientific">Flavisolibacter ginsenosidimutans</name>
    <dbReference type="NCBI Taxonomy" id="661481"/>
    <lineage>
        <taxon>Bacteria</taxon>
        <taxon>Pseudomonadati</taxon>
        <taxon>Bacteroidota</taxon>
        <taxon>Chitinophagia</taxon>
        <taxon>Chitinophagales</taxon>
        <taxon>Chitinophagaceae</taxon>
        <taxon>Flavisolibacter</taxon>
    </lineage>
</organism>
<dbReference type="SUPFAM" id="SSF50939">
    <property type="entry name" value="Sialidases"/>
    <property type="match status" value="2"/>
</dbReference>
<keyword evidence="2" id="KW-1185">Reference proteome</keyword>
<protein>
    <submittedName>
        <fullName evidence="1">Exo-alpha-sialidase</fullName>
    </submittedName>
</protein>
<proteinExistence type="predicted"/>
<sequence length="404" mass="43565">MKQTLSIIALAFCFTACKSNKEKTIITANEAVQIDAAPGECPYLTKDNKGNAVLSWVRMINDSTTAFCYAISSDGKTFSSPIVIPNSGNIQPHGENLPKILFKPSGEIIALWGTKSTGAKNKYAGLVSYTQSFDGGKTWTKIKPLVSDTASYDQRYYDVALLPSGEAGIVWLDNRKTISKEGSALYFASTDGKNGFGGGQLISQPCCQCCRTSLYVDAKGGIHALYRGIIQDSIRDMVHIVSTDGGKTFSAPKRINEDNWVLNACPHTGPAMTENKNGLHFAWFTGAKDKGCYYTKTTDNGKSFVLRDSVSAAGSHPQIASLKNGELLIVWDETHVNGNKAVKQIGIQRRSADGKSEGKDHLTASAVNASYPVVAPLNEAASIVAYSTTKEGKNFVTYQVVNLN</sequence>
<dbReference type="RefSeq" id="WP_146788334.1">
    <property type="nucleotide sequence ID" value="NZ_BAABIO010000003.1"/>
</dbReference>
<dbReference type="InterPro" id="IPR036278">
    <property type="entry name" value="Sialidase_sf"/>
</dbReference>
<dbReference type="Gene3D" id="2.120.10.10">
    <property type="match status" value="2"/>
</dbReference>
<reference evidence="1 2" key="1">
    <citation type="journal article" date="2015" name="Int. J. Syst. Evol. Microbiol.">
        <title>Flavisolibacter ginsenosidimutans sp. nov., with ginsenoside-converting activity isolated from soil used for cultivating ginseng.</title>
        <authorList>
            <person name="Zhao Y."/>
            <person name="Liu Q."/>
            <person name="Kang M.S."/>
            <person name="Jin F."/>
            <person name="Yu H."/>
            <person name="Im W.T."/>
        </authorList>
    </citation>
    <scope>NUCLEOTIDE SEQUENCE [LARGE SCALE GENOMIC DNA]</scope>
    <source>
        <strain evidence="1 2">Gsoil 636</strain>
    </source>
</reference>
<name>A0A5B8ULD9_9BACT</name>
<gene>
    <name evidence="1" type="ORF">FSB75_13260</name>
</gene>
<evidence type="ECO:0000313" key="2">
    <source>
        <dbReference type="Proteomes" id="UP000321204"/>
    </source>
</evidence>
<dbReference type="EMBL" id="CP042433">
    <property type="protein sequence ID" value="QEC56825.1"/>
    <property type="molecule type" value="Genomic_DNA"/>
</dbReference>
<dbReference type="OrthoDB" id="9764969at2"/>
<dbReference type="CDD" id="cd15482">
    <property type="entry name" value="Sialidase_non-viral"/>
    <property type="match status" value="1"/>
</dbReference>
<dbReference type="Proteomes" id="UP000321204">
    <property type="component" value="Chromosome"/>
</dbReference>
<dbReference type="AlphaFoldDB" id="A0A5B8ULD9"/>
<dbReference type="KEGG" id="fgg:FSB75_13260"/>
<evidence type="ECO:0000313" key="1">
    <source>
        <dbReference type="EMBL" id="QEC56825.1"/>
    </source>
</evidence>
<accession>A0A5B8ULD9</accession>